<gene>
    <name evidence="1" type="ORF">RCOM_2015980</name>
</gene>
<dbReference type="AlphaFoldDB" id="B9TPL3"/>
<dbReference type="Proteomes" id="UP000008311">
    <property type="component" value="Unassembled WGS sequence"/>
</dbReference>
<dbReference type="InParanoid" id="B9TPL3"/>
<evidence type="ECO:0000313" key="1">
    <source>
        <dbReference type="EMBL" id="EEF22200.1"/>
    </source>
</evidence>
<dbReference type="EMBL" id="EQ996064">
    <property type="protein sequence ID" value="EEF22200.1"/>
    <property type="molecule type" value="Genomic_DNA"/>
</dbReference>
<organism evidence="1 2">
    <name type="scientific">Ricinus communis</name>
    <name type="common">Castor bean</name>
    <dbReference type="NCBI Taxonomy" id="3988"/>
    <lineage>
        <taxon>Eukaryota</taxon>
        <taxon>Viridiplantae</taxon>
        <taxon>Streptophyta</taxon>
        <taxon>Embryophyta</taxon>
        <taxon>Tracheophyta</taxon>
        <taxon>Spermatophyta</taxon>
        <taxon>Magnoliopsida</taxon>
        <taxon>eudicotyledons</taxon>
        <taxon>Gunneridae</taxon>
        <taxon>Pentapetalae</taxon>
        <taxon>rosids</taxon>
        <taxon>fabids</taxon>
        <taxon>Malpighiales</taxon>
        <taxon>Euphorbiaceae</taxon>
        <taxon>Acalyphoideae</taxon>
        <taxon>Acalypheae</taxon>
        <taxon>Ricinus</taxon>
    </lineage>
</organism>
<name>B9TPL3_RICCO</name>
<proteinExistence type="predicted"/>
<evidence type="ECO:0000313" key="2">
    <source>
        <dbReference type="Proteomes" id="UP000008311"/>
    </source>
</evidence>
<keyword evidence="2" id="KW-1185">Reference proteome</keyword>
<feature type="non-terminal residue" evidence="1">
    <location>
        <position position="224"/>
    </location>
</feature>
<reference evidence="2" key="1">
    <citation type="journal article" date="2010" name="Nat. Biotechnol.">
        <title>Draft genome sequence of the oilseed species Ricinus communis.</title>
        <authorList>
            <person name="Chan A.P."/>
            <person name="Crabtree J."/>
            <person name="Zhao Q."/>
            <person name="Lorenzi H."/>
            <person name="Orvis J."/>
            <person name="Puiu D."/>
            <person name="Melake-Berhan A."/>
            <person name="Jones K.M."/>
            <person name="Redman J."/>
            <person name="Chen G."/>
            <person name="Cahoon E.B."/>
            <person name="Gedil M."/>
            <person name="Stanke M."/>
            <person name="Haas B.J."/>
            <person name="Wortman J.R."/>
            <person name="Fraser-Liggett C.M."/>
            <person name="Ravel J."/>
            <person name="Rabinowicz P.D."/>
        </authorList>
    </citation>
    <scope>NUCLEOTIDE SEQUENCE [LARGE SCALE GENOMIC DNA]</scope>
    <source>
        <strain evidence="2">cv. Hale</strain>
    </source>
</reference>
<sequence length="224" mass="24491">MRVRRLAGRRTLWRIRPRDVFEHGVHRCGLARGQVGQRHHADHAHARALDDDDAAQLAVGHQLLYFTDGLVLETPGDVAAHHVPDLAGIRREAVRGGTDRDVAVGDHADQPLAVADGQGADVQVAHQLGGPLQAVGRRDGHDVVRHDLAYGFHGSLLDSAHHTLNPARCRSSGWQAAQPCQRALDGDVQRRMRFRAQHGHEPGIVQAHRLAPQVAHLPQLAQGF</sequence>
<accession>B9TPL3</accession>
<protein>
    <submittedName>
        <fullName evidence="1">Uncharacterized protein</fullName>
    </submittedName>
</protein>